<dbReference type="AlphaFoldDB" id="A0A8J6NHG5"/>
<evidence type="ECO:0000313" key="1">
    <source>
        <dbReference type="EMBL" id="MBC8333662.1"/>
    </source>
</evidence>
<dbReference type="SUPFAM" id="SSF81301">
    <property type="entry name" value="Nucleotidyltransferase"/>
    <property type="match status" value="1"/>
</dbReference>
<proteinExistence type="predicted"/>
<dbReference type="Gene3D" id="3.30.460.40">
    <property type="match status" value="1"/>
</dbReference>
<accession>A0A8J6NHG5</accession>
<evidence type="ECO:0000313" key="2">
    <source>
        <dbReference type="Proteomes" id="UP000614469"/>
    </source>
</evidence>
<keyword evidence="1" id="KW-0808">Transferase</keyword>
<sequence length="188" mass="21473">MPKKNEPFHDPLEALDRLLSHFGHRGVVIGGIAVGLLSQTRFTEDLDAMVLLSMDDIPRFLAIAEKEGIVPRIDQAEDFAKRSRVLLLRHARSQTSIDISLGVLPFEEEVIQRSIPHTIDDTLTIRLPTPEDLIIMKAVAHRPKDLLDIQGIIQSNPDLDQKRIQDWITQFAQLLEMPELWEDIANWF</sequence>
<organism evidence="1 2">
    <name type="scientific">Candidatus Desulfolinea nitratireducens</name>
    <dbReference type="NCBI Taxonomy" id="2841698"/>
    <lineage>
        <taxon>Bacteria</taxon>
        <taxon>Bacillati</taxon>
        <taxon>Chloroflexota</taxon>
        <taxon>Anaerolineae</taxon>
        <taxon>Anaerolineales</taxon>
        <taxon>Anaerolineales incertae sedis</taxon>
        <taxon>Candidatus Desulfolinea</taxon>
    </lineage>
</organism>
<comment type="caution">
    <text evidence="1">The sequence shown here is derived from an EMBL/GenBank/DDBJ whole genome shotgun (WGS) entry which is preliminary data.</text>
</comment>
<name>A0A8J6NHG5_9CHLR</name>
<dbReference type="GO" id="GO:0016740">
    <property type="term" value="F:transferase activity"/>
    <property type="evidence" value="ECO:0007669"/>
    <property type="project" value="UniProtKB-KW"/>
</dbReference>
<reference evidence="1 2" key="1">
    <citation type="submission" date="2020-08" db="EMBL/GenBank/DDBJ databases">
        <title>Bridging the membrane lipid divide: bacteria of the FCB group superphylum have the potential to synthesize archaeal ether lipids.</title>
        <authorList>
            <person name="Villanueva L."/>
            <person name="Von Meijenfeldt F.A.B."/>
            <person name="Westbye A.B."/>
            <person name="Yadav S."/>
            <person name="Hopmans E.C."/>
            <person name="Dutilh B.E."/>
            <person name="Sinninghe Damste J.S."/>
        </authorList>
    </citation>
    <scope>NUCLEOTIDE SEQUENCE [LARGE SCALE GENOMIC DNA]</scope>
    <source>
        <strain evidence="1">NIOZ-UU36</strain>
    </source>
</reference>
<dbReference type="InterPro" id="IPR014942">
    <property type="entry name" value="AbiEii"/>
</dbReference>
<dbReference type="Pfam" id="PF08843">
    <property type="entry name" value="AbiEii"/>
    <property type="match status" value="1"/>
</dbReference>
<dbReference type="InterPro" id="IPR043519">
    <property type="entry name" value="NT_sf"/>
</dbReference>
<dbReference type="Proteomes" id="UP000614469">
    <property type="component" value="Unassembled WGS sequence"/>
</dbReference>
<protein>
    <submittedName>
        <fullName evidence="1">Nucleotidyl transferase AbiEii/AbiGii toxin family protein</fullName>
    </submittedName>
</protein>
<dbReference type="EMBL" id="JACNJN010000013">
    <property type="protein sequence ID" value="MBC8333662.1"/>
    <property type="molecule type" value="Genomic_DNA"/>
</dbReference>
<gene>
    <name evidence="1" type="ORF">H8E29_00195</name>
</gene>